<evidence type="ECO:0000259" key="3">
    <source>
        <dbReference type="PROSITE" id="PS50801"/>
    </source>
</evidence>
<name>A0ABW1PEG2_9PSEU</name>
<evidence type="ECO:0000256" key="1">
    <source>
        <dbReference type="ARBA" id="ARBA00009013"/>
    </source>
</evidence>
<feature type="domain" description="STAS" evidence="3">
    <location>
        <begin position="2"/>
        <end position="107"/>
    </location>
</feature>
<dbReference type="PROSITE" id="PS50801">
    <property type="entry name" value="STAS"/>
    <property type="match status" value="1"/>
</dbReference>
<dbReference type="RefSeq" id="WP_380641753.1">
    <property type="nucleotide sequence ID" value="NZ_JBHSQO010000053.1"/>
</dbReference>
<dbReference type="SUPFAM" id="SSF52091">
    <property type="entry name" value="SpoIIaa-like"/>
    <property type="match status" value="1"/>
</dbReference>
<dbReference type="InterPro" id="IPR058548">
    <property type="entry name" value="MlaB-like_STAS"/>
</dbReference>
<protein>
    <recommendedName>
        <fullName evidence="2">Anti-sigma factor antagonist</fullName>
    </recommendedName>
</protein>
<keyword evidence="5" id="KW-1185">Reference proteome</keyword>
<comment type="similarity">
    <text evidence="1 2">Belongs to the anti-sigma-factor antagonist family.</text>
</comment>
<accession>A0ABW1PEG2</accession>
<dbReference type="InterPro" id="IPR003658">
    <property type="entry name" value="Anti-sigma_ant"/>
</dbReference>
<dbReference type="InterPro" id="IPR002645">
    <property type="entry name" value="STAS_dom"/>
</dbReference>
<dbReference type="CDD" id="cd07043">
    <property type="entry name" value="STAS_anti-anti-sigma_factors"/>
    <property type="match status" value="1"/>
</dbReference>
<sequence length="107" mass="10765">MLSLTTTTSGTTCTLALVGELDHQTAPRLHEALAGLRLARGGRLVLDLGGLTFCDSSGLGGFLVAHEVASGAGAAITLADPPRGVTRMLRFTGLDPVFGTGDTAATG</sequence>
<organism evidence="4 5">
    <name type="scientific">Saccharothrix lopnurensis</name>
    <dbReference type="NCBI Taxonomy" id="1670621"/>
    <lineage>
        <taxon>Bacteria</taxon>
        <taxon>Bacillati</taxon>
        <taxon>Actinomycetota</taxon>
        <taxon>Actinomycetes</taxon>
        <taxon>Pseudonocardiales</taxon>
        <taxon>Pseudonocardiaceae</taxon>
        <taxon>Saccharothrix</taxon>
    </lineage>
</organism>
<dbReference type="InterPro" id="IPR036513">
    <property type="entry name" value="STAS_dom_sf"/>
</dbReference>
<dbReference type="NCBIfam" id="TIGR00377">
    <property type="entry name" value="ant_ant_sig"/>
    <property type="match status" value="1"/>
</dbReference>
<proteinExistence type="inferred from homology"/>
<dbReference type="PANTHER" id="PTHR33495">
    <property type="entry name" value="ANTI-SIGMA FACTOR ANTAGONIST TM_1081-RELATED-RELATED"/>
    <property type="match status" value="1"/>
</dbReference>
<gene>
    <name evidence="4" type="ORF">ACFP3R_32450</name>
</gene>
<dbReference type="Pfam" id="PF13466">
    <property type="entry name" value="STAS_2"/>
    <property type="match status" value="1"/>
</dbReference>
<reference evidence="5" key="1">
    <citation type="journal article" date="2019" name="Int. J. Syst. Evol. Microbiol.">
        <title>The Global Catalogue of Microorganisms (GCM) 10K type strain sequencing project: providing services to taxonomists for standard genome sequencing and annotation.</title>
        <authorList>
            <consortium name="The Broad Institute Genomics Platform"/>
            <consortium name="The Broad Institute Genome Sequencing Center for Infectious Disease"/>
            <person name="Wu L."/>
            <person name="Ma J."/>
        </authorList>
    </citation>
    <scope>NUCLEOTIDE SEQUENCE [LARGE SCALE GENOMIC DNA]</scope>
    <source>
        <strain evidence="5">CGMCC 4.7246</strain>
    </source>
</reference>
<evidence type="ECO:0000313" key="5">
    <source>
        <dbReference type="Proteomes" id="UP001596220"/>
    </source>
</evidence>
<dbReference type="Gene3D" id="3.30.750.24">
    <property type="entry name" value="STAS domain"/>
    <property type="match status" value="1"/>
</dbReference>
<evidence type="ECO:0000313" key="4">
    <source>
        <dbReference type="EMBL" id="MFC6094003.1"/>
    </source>
</evidence>
<dbReference type="Proteomes" id="UP001596220">
    <property type="component" value="Unassembled WGS sequence"/>
</dbReference>
<comment type="caution">
    <text evidence="4">The sequence shown here is derived from an EMBL/GenBank/DDBJ whole genome shotgun (WGS) entry which is preliminary data.</text>
</comment>
<dbReference type="PANTHER" id="PTHR33495:SF2">
    <property type="entry name" value="ANTI-SIGMA FACTOR ANTAGONIST TM_1081-RELATED"/>
    <property type="match status" value="1"/>
</dbReference>
<evidence type="ECO:0000256" key="2">
    <source>
        <dbReference type="RuleBase" id="RU003749"/>
    </source>
</evidence>
<dbReference type="EMBL" id="JBHSQO010000053">
    <property type="protein sequence ID" value="MFC6094003.1"/>
    <property type="molecule type" value="Genomic_DNA"/>
</dbReference>